<evidence type="ECO:0000313" key="5">
    <source>
        <dbReference type="Proteomes" id="UP000548685"/>
    </source>
</evidence>
<sequence>MTSATRSRHPRAKRSHLMLGCGSAALALALLLPTRAEAQGILADGNVVFGAASIVDTGPTNTTVDLFTPTVVIDWSPNEDNNGDALDFIREDASALFRNFQTPNFAVLNRILPTANGNVLTINGTVLSRFVDQNSGSSPAGTVAFYSPTGILIGGTATFDVGSLLLTTLNIQPGDFEAFGQGALATFTGAAGSTARVQINPGAQILATPENAYFAVVAADIEMLGTARINGSHAYVAGEVVNLGFSNGLFSILVPVGTAASGEVVTVNGNVGGPSSTGSGDNHMIYGVARAGADPISMLFSGNLGFDPAQGASIVNGEIILSANYNVSGRSVNGNTISNGIAATFNGNSELSDVRADIFIDDFTASSSLLAIGTHRVQATSFDVASSVAGNLLLVGRQNAELIAQNGQGFTVTGDVLVDSRDYGESGPSLQSLDAINAQGGSSLILAGVGSDVTISGSALVTADAFGGFDSGNLTAGRAIAGSAVVNAAGGDISIGGAATIKARGLATTTSGAVVGAEARGGLAQLAASQGGSADVAQKLSLFAEAVAAEGSQVSLSTVSNAYGGQALMTVAAGGGTLAIGGEVEANANARGGSSNSAGAGSIGDAGTAAATINGPGLITITGRMQLDAQGFGGANGSGTGGVGLGGRASATTFSGGTIAIGGTIDASFRADARGEGGAGVDGGDGSGGIAGAIAEIGTVTILGRAQATSDGIGGNATFGFGGNGGIGRGGNAFFQANGTLTQNATLTIGGDASVFAQGTGGGGGQTDGAAIAPGRGGDGIGGDGAVPNQADPTFTNGAFILAGGDRGNLTVTGSALLAATGTGGQGGAADSLIDGGRGGDGFGGLAQTGLELFGLNGSVGQGAAIFGDVVASANGTGGSGGGADFGFATGAGGNGTGGSAALSVRAGDVTANQISLEAFGSGGAGRVGGTGTGGAATALGSLGGTVSMTQFNAFATGAGGSSGFSTGGLGLGGEAAIALQGISVTVSGDTIVEANGAGGSAQTGNAGNGTGGTAYIAVTNGTQGSGTFSGNTAILANGFGGTPDEGGIGGVGRGGDAYAQAQAASVVRFGSLQVTASGRGGESEGDQIAYVGGDGFGGSAELRSLGSGSSLIVERNFDFNILADSLNGGAIVAALGIGGITTGGTGIGGAGNGGAIVLRAAQGGSMALPANPNSDPGSGGFNRLLARGLGGGSLADGGTGGAAFGGTGLIEVDGGTMTMGETLFSVFAEGGSSLLASNNISGGNARGGNRQIRVLNGGTATLELLGGVAGGVGGNGSGTGDGGDGFGGRSTLEVLGATLNIVGRTVVVDQATGGTGRIGGDAFESSEGGLVSFTASQATINFLPNASGESGISVGGINEGGAGDVAGGNARSTPSTITITDSTFTGGNFEFLATALGGAATGTGGIGGNAAGANMTVAITSSDIGLIGQNVIAVDALGGAGATNGTGGTATSGNADVVVTDSTLNIGTSAVGLPGVLRVRSQANGGAGAITGNAASGRASLNLVNSTLDVGQLYIEARAFAAASNAGQTGGVANGGSTRLEYGGATQVDTNLISINSNAQTSSGGSAAAGGTLLQGAAGSQAVINTAVLTMSADASGGSPGTQANAAGRFVVSLGGGNVNAGTMLVTALGDAIIGDPPASQLIAQGGNLNVAGQLDVSAYDDIQIITGAGSIIGSQPVAATTTAITVTSRGGIEITDDNSGSISLGGQSISINAGRSILLDANLAVGGGTVDLLANVAGTLPPPPGPAGPAVITMAQGSSINAGTGTVTLRMFDGGGVPGQESGAITLANITAGQIDARNFGTTPGSDIAVIGSGVLTASGTGRAIDLASLNGEVTNLNGDAGLILTGGGHYGIFAATPTGSQIGSFGNYARRYSIANEAAYDALNPGGNFAAFRIVPVLTVTANDLSRIYGNADPALTASVTGFLPGDGLANLSGAPLLTTLADSTSNVGLFAINAAQGSLLSEQGYQFTFNPGQLTITPRPITVTANNLGRVYGNANPALTFTLGGAGLVNGDQLSGALTTTAGATTGVGNVAITQGTLGAGANYSIAFVGGQLTITPRPIQITADNVTRIYGNANPALTFTLGGSGLVNGDQLSGALATTAGVTTGVGNVAITQGTLGAGANYSIAFVGGQLTITPRPITITADNVTRVYGNANPALTFTLGGAELVNGDQLSGALTTTAGATTGVGNVAITQGTLGAGANYSASFTNGQLTITPRPIAVTADSISRIYGNANPALTFTVGDLGLVNGDQLTGALSTTADVTTGIGNIAITQGTLGASSNYSLSFIGGQLTITPRPIQITADNVTRIYGNANPALTFTLGGSGLVNGDQLSGALATTAGVTTGVGNVAITQGTLTAGANYAVSFTNGQLTITPRPITIRADDKDKLVGEPDPLFTFTIGGNGLVKNDRLTGSLSRDPGETRGIFVIRQGTLVAGPNYITTFEPGALTIIVPPTPLALNNPTLLEPLNLIGEPLPAFSAEEEDARFGIDFPQRADAALISEDEMLDEPVTSGGDASLYGGGQTPPTGGK</sequence>
<dbReference type="Pfam" id="PF18676">
    <property type="entry name" value="MBG_2"/>
    <property type="match status" value="7"/>
</dbReference>
<dbReference type="Gene3D" id="3.30.160.710">
    <property type="match status" value="6"/>
</dbReference>
<gene>
    <name evidence="4" type="ORF">FHS52_002708</name>
</gene>
<dbReference type="RefSeq" id="WP_183363655.1">
    <property type="nucleotide sequence ID" value="NZ_BAAADZ010000011.1"/>
</dbReference>
<dbReference type="Proteomes" id="UP000548685">
    <property type="component" value="Unassembled WGS sequence"/>
</dbReference>
<feature type="domain" description="MBG" evidence="3">
    <location>
        <begin position="2143"/>
        <end position="2216"/>
    </location>
</feature>
<organism evidence="4 5">
    <name type="scientific">Erythrobacter ramosus</name>
    <dbReference type="NCBI Taxonomy" id="35811"/>
    <lineage>
        <taxon>Bacteria</taxon>
        <taxon>Pseudomonadati</taxon>
        <taxon>Pseudomonadota</taxon>
        <taxon>Alphaproteobacteria</taxon>
        <taxon>Sphingomonadales</taxon>
        <taxon>Erythrobacteraceae</taxon>
        <taxon>Erythrobacter/Porphyrobacter group</taxon>
        <taxon>Erythrobacter</taxon>
    </lineage>
</organism>
<feature type="domain" description="MBG" evidence="3">
    <location>
        <begin position="2380"/>
        <end position="2451"/>
    </location>
</feature>
<evidence type="ECO:0000256" key="1">
    <source>
        <dbReference type="SAM" id="MobiDB-lite"/>
    </source>
</evidence>
<accession>A0ABR6I1B8</accession>
<feature type="compositionally biased region" description="Gly residues" evidence="1">
    <location>
        <begin position="2521"/>
        <end position="2532"/>
    </location>
</feature>
<reference evidence="4 5" key="1">
    <citation type="submission" date="2020-08" db="EMBL/GenBank/DDBJ databases">
        <title>Genomic Encyclopedia of Type Strains, Phase IV (KMG-IV): sequencing the most valuable type-strain genomes for metagenomic binning, comparative biology and taxonomic classification.</title>
        <authorList>
            <person name="Goeker M."/>
        </authorList>
    </citation>
    <scope>NUCLEOTIDE SEQUENCE [LARGE SCALE GENOMIC DNA]</scope>
    <source>
        <strain evidence="4 5">DSM 8510</strain>
    </source>
</reference>
<feature type="domain" description="MBG" evidence="3">
    <location>
        <begin position="2223"/>
        <end position="2295"/>
    </location>
</feature>
<protein>
    <recommendedName>
        <fullName evidence="3">MBG domain-containing protein</fullName>
    </recommendedName>
</protein>
<comment type="caution">
    <text evidence="4">The sequence shown here is derived from an EMBL/GenBank/DDBJ whole genome shotgun (WGS) entry which is preliminary data.</text>
</comment>
<dbReference type="EMBL" id="JACICE010000003">
    <property type="protein sequence ID" value="MBB3776716.1"/>
    <property type="molecule type" value="Genomic_DNA"/>
</dbReference>
<feature type="chain" id="PRO_5045242403" description="MBG domain-containing protein" evidence="2">
    <location>
        <begin position="39"/>
        <end position="2532"/>
    </location>
</feature>
<dbReference type="InterPro" id="IPR012334">
    <property type="entry name" value="Pectin_lyas_fold"/>
</dbReference>
<dbReference type="Gene3D" id="2.160.20.10">
    <property type="entry name" value="Single-stranded right-handed beta-helix, Pectin lyase-like"/>
    <property type="match status" value="1"/>
</dbReference>
<feature type="signal peptide" evidence="2">
    <location>
        <begin position="1"/>
        <end position="38"/>
    </location>
</feature>
<evidence type="ECO:0000313" key="4">
    <source>
        <dbReference type="EMBL" id="MBB3776716.1"/>
    </source>
</evidence>
<feature type="domain" description="MBG" evidence="3">
    <location>
        <begin position="1985"/>
        <end position="2058"/>
    </location>
</feature>
<feature type="domain" description="MBG" evidence="3">
    <location>
        <begin position="2301"/>
        <end position="2374"/>
    </location>
</feature>
<name>A0ABR6I1B8_9SPHN</name>
<evidence type="ECO:0000259" key="3">
    <source>
        <dbReference type="Pfam" id="PF18676"/>
    </source>
</evidence>
<evidence type="ECO:0000256" key="2">
    <source>
        <dbReference type="SAM" id="SignalP"/>
    </source>
</evidence>
<keyword evidence="5" id="KW-1185">Reference proteome</keyword>
<feature type="domain" description="MBG" evidence="3">
    <location>
        <begin position="1901"/>
        <end position="1979"/>
    </location>
</feature>
<proteinExistence type="predicted"/>
<feature type="domain" description="MBG" evidence="3">
    <location>
        <begin position="2064"/>
        <end position="2137"/>
    </location>
</feature>
<dbReference type="InterPro" id="IPR041286">
    <property type="entry name" value="MBG_2"/>
</dbReference>
<keyword evidence="2" id="KW-0732">Signal</keyword>
<feature type="region of interest" description="Disordered" evidence="1">
    <location>
        <begin position="2504"/>
        <end position="2532"/>
    </location>
</feature>